<protein>
    <submittedName>
        <fullName evidence="1">Baseplate assembly protein</fullName>
    </submittedName>
</protein>
<dbReference type="AlphaFoldDB" id="A0A850P634"/>
<sequence>MIDYRMDAAAVLCRTATALHGIVSAVDPENGAVKVHIMPEGIESGWIPDAAGVAAGDLRIARPNCVGSHVLLLPIDGDAEHLAIVGVVFDAVVTPPVSRVTGKVAQPGELLIQTGCGTPPLAEGGQPGAQAATDSWWHMLPKGLFYGSGSVSVAIEFDKITWKAGEAVMIFGSDGLRVSGVDIVSDQDVKAGVHSMTGHVHSNGNQGANTGTAIG</sequence>
<reference evidence="1 2" key="1">
    <citation type="submission" date="2020-06" db="EMBL/GenBank/DDBJ databases">
        <title>Description of novel acetic acid bacteria.</title>
        <authorList>
            <person name="Sombolestani A."/>
        </authorList>
    </citation>
    <scope>NUCLEOTIDE SEQUENCE [LARGE SCALE GENOMIC DNA]</scope>
    <source>
        <strain evidence="1 2">LMG 27010</strain>
    </source>
</reference>
<comment type="caution">
    <text evidence="1">The sequence shown here is derived from an EMBL/GenBank/DDBJ whole genome shotgun (WGS) entry which is preliminary data.</text>
</comment>
<evidence type="ECO:0000313" key="2">
    <source>
        <dbReference type="Proteomes" id="UP000585665"/>
    </source>
</evidence>
<keyword evidence="2" id="KW-1185">Reference proteome</keyword>
<accession>A0A850P634</accession>
<name>A0A850P634_9PROT</name>
<organism evidence="1 2">
    <name type="scientific">Ameyamaea chiangmaiensis</name>
    <dbReference type="NCBI Taxonomy" id="442969"/>
    <lineage>
        <taxon>Bacteria</taxon>
        <taxon>Pseudomonadati</taxon>
        <taxon>Pseudomonadota</taxon>
        <taxon>Alphaproteobacteria</taxon>
        <taxon>Acetobacterales</taxon>
        <taxon>Acetobacteraceae</taxon>
        <taxon>Ameyamaea</taxon>
    </lineage>
</organism>
<dbReference type="EMBL" id="JABXXR010000006">
    <property type="protein sequence ID" value="NVN39304.1"/>
    <property type="molecule type" value="Genomic_DNA"/>
</dbReference>
<evidence type="ECO:0000313" key="1">
    <source>
        <dbReference type="EMBL" id="NVN39304.1"/>
    </source>
</evidence>
<proteinExistence type="predicted"/>
<dbReference type="Gene3D" id="2.40.50.230">
    <property type="entry name" value="Gp5 N-terminal domain"/>
    <property type="match status" value="1"/>
</dbReference>
<dbReference type="InterPro" id="IPR037026">
    <property type="entry name" value="Vgr_OB-fold_dom_sf"/>
</dbReference>
<dbReference type="RefSeq" id="WP_176612322.1">
    <property type="nucleotide sequence ID" value="NZ_JABXXR010000006.1"/>
</dbReference>
<dbReference type="Proteomes" id="UP000585665">
    <property type="component" value="Unassembled WGS sequence"/>
</dbReference>
<gene>
    <name evidence="1" type="ORF">HUK82_01815</name>
</gene>